<dbReference type="Proteomes" id="UP000187429">
    <property type="component" value="Unassembled WGS sequence"/>
</dbReference>
<comment type="caution">
    <text evidence="1">The sequence shown here is derived from an EMBL/GenBank/DDBJ whole genome shotgun (WGS) entry which is preliminary data.</text>
</comment>
<organism evidence="1 2">
    <name type="scientific">Smittium culicis</name>
    <dbReference type="NCBI Taxonomy" id="133412"/>
    <lineage>
        <taxon>Eukaryota</taxon>
        <taxon>Fungi</taxon>
        <taxon>Fungi incertae sedis</taxon>
        <taxon>Zoopagomycota</taxon>
        <taxon>Kickxellomycotina</taxon>
        <taxon>Harpellomycetes</taxon>
        <taxon>Harpellales</taxon>
        <taxon>Legeriomycetaceae</taxon>
        <taxon>Smittium</taxon>
    </lineage>
</organism>
<reference evidence="2" key="1">
    <citation type="submission" date="2017-01" db="EMBL/GenBank/DDBJ databases">
        <authorList>
            <person name="Wang Y."/>
            <person name="White M."/>
            <person name="Kvist S."/>
            <person name="Moncalvo J.-M."/>
        </authorList>
    </citation>
    <scope>NUCLEOTIDE SEQUENCE [LARGE SCALE GENOMIC DNA]</scope>
    <source>
        <strain evidence="2">ID-206-W2</strain>
    </source>
</reference>
<name>A0A1R1XEZ2_9FUNG</name>
<sequence>MRGNRNNVGLGEHVLEHFIVVEEPIHVDGWRVAFVHVSRSKITGCYGARRDRDEQQDVCKEPAKADGLFSNPCADDSAKRSKKQTSC</sequence>
<evidence type="ECO:0000313" key="1">
    <source>
        <dbReference type="EMBL" id="OMJ13156.1"/>
    </source>
</evidence>
<evidence type="ECO:0000313" key="2">
    <source>
        <dbReference type="Proteomes" id="UP000187429"/>
    </source>
</evidence>
<dbReference type="AlphaFoldDB" id="A0A1R1XEZ2"/>
<dbReference type="EMBL" id="LSSM01005203">
    <property type="protein sequence ID" value="OMJ13156.1"/>
    <property type="molecule type" value="Genomic_DNA"/>
</dbReference>
<gene>
    <name evidence="1" type="ORF">AYI69_g9113</name>
</gene>
<protein>
    <submittedName>
        <fullName evidence="1">Uncharacterized protein</fullName>
    </submittedName>
</protein>
<accession>A0A1R1XEZ2</accession>
<keyword evidence="2" id="KW-1185">Reference proteome</keyword>
<proteinExistence type="predicted"/>